<keyword evidence="2" id="KW-1185">Reference proteome</keyword>
<reference evidence="2" key="1">
    <citation type="submission" date="2016-11" db="EMBL/GenBank/DDBJ databases">
        <authorList>
            <person name="Varghese N."/>
            <person name="Submissions S."/>
        </authorList>
    </citation>
    <scope>NUCLEOTIDE SEQUENCE [LARGE SCALE GENOMIC DNA]</scope>
    <source>
        <strain evidence="2">DSM 18095</strain>
    </source>
</reference>
<dbReference type="Pfam" id="PF01312">
    <property type="entry name" value="Bac_export_2"/>
    <property type="match status" value="1"/>
</dbReference>
<dbReference type="EMBL" id="FQTY01000001">
    <property type="protein sequence ID" value="SHE33480.1"/>
    <property type="molecule type" value="Genomic_DNA"/>
</dbReference>
<evidence type="ECO:0000313" key="1">
    <source>
        <dbReference type="EMBL" id="SHE33480.1"/>
    </source>
</evidence>
<name>A0A1M4SMN5_9FIRM</name>
<keyword evidence="1" id="KW-0966">Cell projection</keyword>
<dbReference type="Proteomes" id="UP000184114">
    <property type="component" value="Unassembled WGS sequence"/>
</dbReference>
<keyword evidence="1" id="KW-0969">Cilium</keyword>
<dbReference type="InterPro" id="IPR006135">
    <property type="entry name" value="T3SS_substrate_exporter"/>
</dbReference>
<dbReference type="SUPFAM" id="SSF160544">
    <property type="entry name" value="EscU C-terminal domain-like"/>
    <property type="match status" value="1"/>
</dbReference>
<evidence type="ECO:0000313" key="2">
    <source>
        <dbReference type="Proteomes" id="UP000184114"/>
    </source>
</evidence>
<dbReference type="GO" id="GO:0005886">
    <property type="term" value="C:plasma membrane"/>
    <property type="evidence" value="ECO:0007669"/>
    <property type="project" value="TreeGrafter"/>
</dbReference>
<dbReference type="AlphaFoldDB" id="A0A1M4SMN5"/>
<proteinExistence type="predicted"/>
<dbReference type="STRING" id="1123404.SAMN02745784_00401"/>
<dbReference type="GeneID" id="90995091"/>
<protein>
    <submittedName>
        <fullName evidence="1">Flagellar biosynthesis protein</fullName>
    </submittedName>
</protein>
<organism evidence="1 2">
    <name type="scientific">Tissierella praeacuta DSM 18095</name>
    <dbReference type="NCBI Taxonomy" id="1123404"/>
    <lineage>
        <taxon>Bacteria</taxon>
        <taxon>Bacillati</taxon>
        <taxon>Bacillota</taxon>
        <taxon>Tissierellia</taxon>
        <taxon>Tissierellales</taxon>
        <taxon>Tissierellaceae</taxon>
        <taxon>Tissierella</taxon>
    </lineage>
</organism>
<dbReference type="RefSeq" id="WP_072972483.1">
    <property type="nucleotide sequence ID" value="NZ_FQTY01000001.1"/>
</dbReference>
<dbReference type="PANTHER" id="PTHR30531">
    <property type="entry name" value="FLAGELLAR BIOSYNTHETIC PROTEIN FLHB"/>
    <property type="match status" value="1"/>
</dbReference>
<dbReference type="InterPro" id="IPR029025">
    <property type="entry name" value="T3SS_substrate_exporter_C"/>
</dbReference>
<sequence length="99" mass="11213">MEKEKGLFKKNINKAVALSYDTKEIAPKVVAKGKGVIADKIVEKGLEEDIVVYKDEELVENLMGLEINEQIPEELYSAVAEIIFYIYNLDKERGKSYGD</sequence>
<dbReference type="Gene3D" id="3.40.1690.10">
    <property type="entry name" value="secretion proteins EscU"/>
    <property type="match status" value="1"/>
</dbReference>
<gene>
    <name evidence="1" type="ORF">SAMN02745784_00401</name>
</gene>
<dbReference type="GO" id="GO:0009306">
    <property type="term" value="P:protein secretion"/>
    <property type="evidence" value="ECO:0007669"/>
    <property type="project" value="InterPro"/>
</dbReference>
<keyword evidence="1" id="KW-0282">Flagellum</keyword>
<accession>A0A1M4SMN5</accession>
<dbReference type="PANTHER" id="PTHR30531:SF12">
    <property type="entry name" value="FLAGELLAR BIOSYNTHETIC PROTEIN FLHB"/>
    <property type="match status" value="1"/>
</dbReference>